<keyword evidence="1" id="KW-1133">Transmembrane helix</keyword>
<dbReference type="Pfam" id="PF07009">
    <property type="entry name" value="NusG_II"/>
    <property type="match status" value="1"/>
</dbReference>
<dbReference type="KEGG" id="wcp:H9Q76_09825"/>
<proteinExistence type="predicted"/>
<feature type="transmembrane region" description="Helical" evidence="1">
    <location>
        <begin position="12"/>
        <end position="32"/>
    </location>
</feature>
<dbReference type="Proteomes" id="UP000515819">
    <property type="component" value="Chromosome"/>
</dbReference>
<gene>
    <name evidence="2" type="ORF">H9Q76_09825</name>
</gene>
<dbReference type="CDD" id="cd09911">
    <property type="entry name" value="Lin0431_like"/>
    <property type="match status" value="1"/>
</dbReference>
<accession>A0A7G9FKF2</accession>
<evidence type="ECO:0000256" key="1">
    <source>
        <dbReference type="SAM" id="Phobius"/>
    </source>
</evidence>
<organism evidence="2 3">
    <name type="scientific">Wujia chipingensis</name>
    <dbReference type="NCBI Taxonomy" id="2763670"/>
    <lineage>
        <taxon>Bacteria</taxon>
        <taxon>Bacillati</taxon>
        <taxon>Bacillota</taxon>
        <taxon>Clostridia</taxon>
        <taxon>Lachnospirales</taxon>
        <taxon>Lachnospiraceae</taxon>
        <taxon>Wujia</taxon>
    </lineage>
</organism>
<keyword evidence="3" id="KW-1185">Reference proteome</keyword>
<evidence type="ECO:0000313" key="3">
    <source>
        <dbReference type="Proteomes" id="UP000515819"/>
    </source>
</evidence>
<dbReference type="RefSeq" id="WP_118374135.1">
    <property type="nucleotide sequence ID" value="NZ_CP060632.1"/>
</dbReference>
<name>A0A7G9FKF2_9FIRM</name>
<keyword evidence="1" id="KW-0812">Transmembrane</keyword>
<dbReference type="Gene3D" id="2.60.320.10">
    <property type="entry name" value="N-utilization substance G protein NusG, insert domain"/>
    <property type="match status" value="1"/>
</dbReference>
<dbReference type="EMBL" id="CP060632">
    <property type="protein sequence ID" value="QNL99033.1"/>
    <property type="molecule type" value="Genomic_DNA"/>
</dbReference>
<dbReference type="AlphaFoldDB" id="A0A7G9FKF2"/>
<dbReference type="InterPro" id="IPR038690">
    <property type="entry name" value="NusG_2_sf"/>
</dbReference>
<reference evidence="2 3" key="1">
    <citation type="submission" date="2020-08" db="EMBL/GenBank/DDBJ databases">
        <authorList>
            <person name="Liu C."/>
            <person name="Sun Q."/>
        </authorList>
    </citation>
    <scope>NUCLEOTIDE SEQUENCE [LARGE SCALE GENOMIC DNA]</scope>
    <source>
        <strain evidence="2 3">NSJ-4</strain>
    </source>
</reference>
<sequence length="118" mass="12976">MEPKQEHKLISHADILLIVGILILAVAGLFAWKKLETPGAYVDIMIDGDSVKTLRLDQDASYEVKQQVGVNTVVVQDGSVTVQDADCPDKICEKHRAISQTGETIICLPHKLVVEIKE</sequence>
<protein>
    <submittedName>
        <fullName evidence="2">NusG domain II-containing protein</fullName>
    </submittedName>
</protein>
<keyword evidence="1" id="KW-0472">Membrane</keyword>
<evidence type="ECO:0000313" key="2">
    <source>
        <dbReference type="EMBL" id="QNL99033.1"/>
    </source>
</evidence>